<protein>
    <submittedName>
        <fullName evidence="13">Outer membrane receptor proteins, mostly Fe transport</fullName>
    </submittedName>
</protein>
<dbReference type="Gene3D" id="2.40.170.20">
    <property type="entry name" value="TonB-dependent receptor, beta-barrel domain"/>
    <property type="match status" value="1"/>
</dbReference>
<evidence type="ECO:0000256" key="4">
    <source>
        <dbReference type="ARBA" id="ARBA00022692"/>
    </source>
</evidence>
<dbReference type="PANTHER" id="PTHR30069">
    <property type="entry name" value="TONB-DEPENDENT OUTER MEMBRANE RECEPTOR"/>
    <property type="match status" value="1"/>
</dbReference>
<dbReference type="InterPro" id="IPR039426">
    <property type="entry name" value="TonB-dep_rcpt-like"/>
</dbReference>
<dbReference type="PROSITE" id="PS52016">
    <property type="entry name" value="TONB_DEPENDENT_REC_3"/>
    <property type="match status" value="1"/>
</dbReference>
<dbReference type="Pfam" id="PF00593">
    <property type="entry name" value="TonB_dep_Rec_b-barrel"/>
    <property type="match status" value="1"/>
</dbReference>
<dbReference type="EMBL" id="CACVAX010000044">
    <property type="protein sequence ID" value="CAA6815930.1"/>
    <property type="molecule type" value="Genomic_DNA"/>
</dbReference>
<gene>
    <name evidence="13" type="ORF">HELGO_WM7178</name>
</gene>
<feature type="chain" id="PRO_5028111049" evidence="10">
    <location>
        <begin position="27"/>
        <end position="683"/>
    </location>
</feature>
<dbReference type="GO" id="GO:0044718">
    <property type="term" value="P:siderophore transmembrane transport"/>
    <property type="evidence" value="ECO:0007669"/>
    <property type="project" value="TreeGrafter"/>
</dbReference>
<dbReference type="GO" id="GO:0015344">
    <property type="term" value="F:siderophore uptake transmembrane transporter activity"/>
    <property type="evidence" value="ECO:0007669"/>
    <property type="project" value="TreeGrafter"/>
</dbReference>
<keyword evidence="7 8" id="KW-0998">Cell outer membrane</keyword>
<dbReference type="SUPFAM" id="SSF56935">
    <property type="entry name" value="Porins"/>
    <property type="match status" value="1"/>
</dbReference>
<keyword evidence="3 8" id="KW-1134">Transmembrane beta strand</keyword>
<dbReference type="Pfam" id="PF07715">
    <property type="entry name" value="Plug"/>
    <property type="match status" value="1"/>
</dbReference>
<feature type="domain" description="TonB-dependent receptor plug" evidence="12">
    <location>
        <begin position="50"/>
        <end position="158"/>
    </location>
</feature>
<keyword evidence="10" id="KW-0732">Signal</keyword>
<feature type="domain" description="TonB-dependent receptor-like beta-barrel" evidence="11">
    <location>
        <begin position="271"/>
        <end position="639"/>
    </location>
</feature>
<keyword evidence="4 8" id="KW-0812">Transmembrane</keyword>
<dbReference type="InterPro" id="IPR036942">
    <property type="entry name" value="Beta-barrel_TonB_sf"/>
</dbReference>
<evidence type="ECO:0000256" key="5">
    <source>
        <dbReference type="ARBA" id="ARBA00023077"/>
    </source>
</evidence>
<comment type="similarity">
    <text evidence="8 9">Belongs to the TonB-dependent receptor family.</text>
</comment>
<keyword evidence="5 9" id="KW-0798">TonB box</keyword>
<dbReference type="GO" id="GO:0009279">
    <property type="term" value="C:cell outer membrane"/>
    <property type="evidence" value="ECO:0007669"/>
    <property type="project" value="UniProtKB-SubCell"/>
</dbReference>
<evidence type="ECO:0000256" key="9">
    <source>
        <dbReference type="RuleBase" id="RU003357"/>
    </source>
</evidence>
<evidence type="ECO:0000259" key="12">
    <source>
        <dbReference type="Pfam" id="PF07715"/>
    </source>
</evidence>
<evidence type="ECO:0000256" key="7">
    <source>
        <dbReference type="ARBA" id="ARBA00023237"/>
    </source>
</evidence>
<evidence type="ECO:0000256" key="3">
    <source>
        <dbReference type="ARBA" id="ARBA00022452"/>
    </source>
</evidence>
<dbReference type="AlphaFoldDB" id="A0A6S6SYW3"/>
<keyword evidence="2 8" id="KW-0813">Transport</keyword>
<dbReference type="InterPro" id="IPR000531">
    <property type="entry name" value="Beta-barrel_TonB"/>
</dbReference>
<keyword evidence="13" id="KW-0675">Receptor</keyword>
<name>A0A6S6SYW3_9BACT</name>
<dbReference type="Gene3D" id="2.170.130.10">
    <property type="entry name" value="TonB-dependent receptor, plug domain"/>
    <property type="match status" value="1"/>
</dbReference>
<evidence type="ECO:0000313" key="13">
    <source>
        <dbReference type="EMBL" id="CAA6815930.1"/>
    </source>
</evidence>
<feature type="signal peptide" evidence="10">
    <location>
        <begin position="1"/>
        <end position="26"/>
    </location>
</feature>
<evidence type="ECO:0000256" key="6">
    <source>
        <dbReference type="ARBA" id="ARBA00023136"/>
    </source>
</evidence>
<accession>A0A6S6SYW3</accession>
<evidence type="ECO:0000256" key="1">
    <source>
        <dbReference type="ARBA" id="ARBA00004571"/>
    </source>
</evidence>
<evidence type="ECO:0000256" key="2">
    <source>
        <dbReference type="ARBA" id="ARBA00022448"/>
    </source>
</evidence>
<reference evidence="13" key="1">
    <citation type="submission" date="2020-01" db="EMBL/GenBank/DDBJ databases">
        <authorList>
            <person name="Meier V. D."/>
            <person name="Meier V D."/>
        </authorList>
    </citation>
    <scope>NUCLEOTIDE SEQUENCE</scope>
    <source>
        <strain evidence="13">HLG_WM_MAG_04</strain>
    </source>
</reference>
<dbReference type="InterPro" id="IPR037066">
    <property type="entry name" value="Plug_dom_sf"/>
</dbReference>
<evidence type="ECO:0000256" key="10">
    <source>
        <dbReference type="SAM" id="SignalP"/>
    </source>
</evidence>
<organism evidence="13">
    <name type="scientific">uncultured Sulfurovum sp</name>
    <dbReference type="NCBI Taxonomy" id="269237"/>
    <lineage>
        <taxon>Bacteria</taxon>
        <taxon>Pseudomonadati</taxon>
        <taxon>Campylobacterota</taxon>
        <taxon>Epsilonproteobacteria</taxon>
        <taxon>Campylobacterales</taxon>
        <taxon>Sulfurovaceae</taxon>
        <taxon>Sulfurovum</taxon>
        <taxon>environmental samples</taxon>
    </lineage>
</organism>
<dbReference type="InterPro" id="IPR012910">
    <property type="entry name" value="Plug_dom"/>
</dbReference>
<comment type="subcellular location">
    <subcellularLocation>
        <location evidence="1 8">Cell outer membrane</location>
        <topology evidence="1 8">Multi-pass membrane protein</topology>
    </subcellularLocation>
</comment>
<evidence type="ECO:0000259" key="11">
    <source>
        <dbReference type="Pfam" id="PF00593"/>
    </source>
</evidence>
<proteinExistence type="inferred from homology"/>
<evidence type="ECO:0000256" key="8">
    <source>
        <dbReference type="PROSITE-ProRule" id="PRU01360"/>
    </source>
</evidence>
<keyword evidence="6 8" id="KW-0472">Membrane</keyword>
<sequence>MINNLKKSLRYSLPLTLILFQTTLYADVNSLEDIVIHEGHETSLIGEAISSSEGVITQSEIASRPVLRTGEILEFVPGMVVTQHSGSGKANQYFLRGFNLDHGTDFSTSVEGMPINMRTHGHGQGYTDLNFIIPEFVERIDYQKGPYHAEDGDFSATGSARFSLLNHLKSPFVSVELGEDGYQRTVMGTDIDIGENELLLGLEAHQYDGPWDDVREDVEKYNFLARLHRPLAEGDLTMTLMGYKNSWNSADQIPSYAVEEGIISDLGSIDTTVGGESSRYSLSGKWRNDDLLVDAFAIKSSLNLYSNFTYFLDDPINGDQFEQIDERMLYGANILKRTEGELGKKALYQDFGVQLRHDNIDEVGLNKTKERQYLSTVRNDNADVSSLGLFWEGEVELTDKLSMNTGVRYDYMKVDVTSNIAQNSGKADDGLFSFKGGLRYTFNDKFDAYVNAGQSFHSNDARGAVISVDPVSNEKVNPVDLLVQAQGAEVGLRFFETNKLNVSAALWMLDLDSELLFVGDAGNTEANRASRRHGIELTAYYWLSDHFNLDFEAAWTQARYKDDVADEGNRIEGSLPMVVSAGMTWNPTSNWDTSIRIRHFDKRVLDSYDEQDSDPFTVVNVGLGYQKGHWQYGLDVLNLFDSNDQDIAYYYASRLSSSVNSREDVHFHPIEPRTARVHVRYNF</sequence>
<dbReference type="PANTHER" id="PTHR30069:SF36">
    <property type="entry name" value="BLL6948 PROTEIN"/>
    <property type="match status" value="1"/>
</dbReference>